<dbReference type="InParanoid" id="H2YE23"/>
<dbReference type="GeneTree" id="ENSGT01030000234563"/>
<reference evidence="3" key="2">
    <citation type="submission" date="2025-08" db="UniProtKB">
        <authorList>
            <consortium name="Ensembl"/>
        </authorList>
    </citation>
    <scope>IDENTIFICATION</scope>
</reference>
<dbReference type="GO" id="GO:0016020">
    <property type="term" value="C:membrane"/>
    <property type="evidence" value="ECO:0007669"/>
    <property type="project" value="TreeGrafter"/>
</dbReference>
<dbReference type="Gene3D" id="2.10.70.80">
    <property type="match status" value="1"/>
</dbReference>
<dbReference type="GO" id="GO:0006897">
    <property type="term" value="P:endocytosis"/>
    <property type="evidence" value="ECO:0007669"/>
    <property type="project" value="TreeGrafter"/>
</dbReference>
<evidence type="ECO:0000259" key="2">
    <source>
        <dbReference type="Pfam" id="PF15901"/>
    </source>
</evidence>
<dbReference type="InterPro" id="IPR050310">
    <property type="entry name" value="VPS10-sortilin"/>
</dbReference>
<dbReference type="InterPro" id="IPR031777">
    <property type="entry name" value="Sortilin_C"/>
</dbReference>
<name>H2YE23_CIOSA</name>
<dbReference type="eggNOG" id="KOG3511">
    <property type="taxonomic scope" value="Eukaryota"/>
</dbReference>
<dbReference type="GO" id="GO:0005794">
    <property type="term" value="C:Golgi apparatus"/>
    <property type="evidence" value="ECO:0007669"/>
    <property type="project" value="TreeGrafter"/>
</dbReference>
<dbReference type="Proteomes" id="UP000007875">
    <property type="component" value="Unassembled WGS sequence"/>
</dbReference>
<dbReference type="GO" id="GO:0006895">
    <property type="term" value="P:Golgi to endosome transport"/>
    <property type="evidence" value="ECO:0007669"/>
    <property type="project" value="TreeGrafter"/>
</dbReference>
<dbReference type="Pfam" id="PF15901">
    <property type="entry name" value="Sortilin_C"/>
    <property type="match status" value="1"/>
</dbReference>
<organism evidence="3 4">
    <name type="scientific">Ciona savignyi</name>
    <name type="common">Pacific transparent sea squirt</name>
    <dbReference type="NCBI Taxonomy" id="51511"/>
    <lineage>
        <taxon>Eukaryota</taxon>
        <taxon>Metazoa</taxon>
        <taxon>Chordata</taxon>
        <taxon>Tunicata</taxon>
        <taxon>Ascidiacea</taxon>
        <taxon>Phlebobranchia</taxon>
        <taxon>Cionidae</taxon>
        <taxon>Ciona</taxon>
    </lineage>
</organism>
<dbReference type="HOGENOM" id="CLU_1034250_0_0_1"/>
<keyword evidence="1" id="KW-1133">Transmembrane helix</keyword>
<dbReference type="AlphaFoldDB" id="H2YE23"/>
<evidence type="ECO:0000313" key="4">
    <source>
        <dbReference type="Proteomes" id="UP000007875"/>
    </source>
</evidence>
<feature type="domain" description="Sortilin C-terminal" evidence="2">
    <location>
        <begin position="2"/>
        <end position="145"/>
    </location>
</feature>
<proteinExistence type="predicted"/>
<keyword evidence="1" id="KW-0812">Transmembrane</keyword>
<dbReference type="GO" id="GO:0016050">
    <property type="term" value="P:vesicle organization"/>
    <property type="evidence" value="ECO:0007669"/>
    <property type="project" value="TreeGrafter"/>
</dbReference>
<accession>H2YE23</accession>
<dbReference type="Gene3D" id="3.30.60.270">
    <property type="match status" value="1"/>
</dbReference>
<dbReference type="GO" id="GO:0005829">
    <property type="term" value="C:cytosol"/>
    <property type="evidence" value="ECO:0007669"/>
    <property type="project" value="GOC"/>
</dbReference>
<dbReference type="PANTHER" id="PTHR12106">
    <property type="entry name" value="SORTILIN RELATED"/>
    <property type="match status" value="1"/>
</dbReference>
<evidence type="ECO:0000313" key="3">
    <source>
        <dbReference type="Ensembl" id="ENSCSAVP00000003571.1"/>
    </source>
</evidence>
<keyword evidence="1" id="KW-0472">Membrane</keyword>
<feature type="transmembrane region" description="Helical" evidence="1">
    <location>
        <begin position="177"/>
        <end position="197"/>
    </location>
</feature>
<dbReference type="Ensembl" id="ENSCSAVT00000003626.1">
    <property type="protein sequence ID" value="ENSCSAVP00000003571.1"/>
    <property type="gene ID" value="ENSCSAVG00000002122.1"/>
</dbReference>
<reference evidence="3" key="3">
    <citation type="submission" date="2025-09" db="UniProtKB">
        <authorList>
            <consortium name="Ensembl"/>
        </authorList>
    </citation>
    <scope>IDENTIFICATION</scope>
</reference>
<keyword evidence="4" id="KW-1185">Reference proteome</keyword>
<dbReference type="STRING" id="51511.ENSCSAVP00000003571"/>
<evidence type="ECO:0000256" key="1">
    <source>
        <dbReference type="SAM" id="Phobius"/>
    </source>
</evidence>
<sequence length="269" mass="29646">MWMAVTVDFHAIMGSQCQQTDLTKWTAHETNSVAQSSDGCLLGSKQSFIRRKAGTICTNADVQAIATHKTCECEYTDYLCDYGYKRDESTLECVLDPAAATSNMDVCIEGTEEQIQTKGYRKIPGDKCTGGFVPHHAVKSLSKSCSKAEEIKDNTGVDKHAFVNYVPKSRSNPHTGWIVFLVILVLSLGGSLVYLVYKKRSVLMKVRYRPITQDEPHDDETPNGNLVGTETVIDDDDAVLVSMPNGDHLQSNGAVISYHDDSDEDLLVT</sequence>
<reference evidence="4" key="1">
    <citation type="submission" date="2003-08" db="EMBL/GenBank/DDBJ databases">
        <authorList>
            <person name="Birren B."/>
            <person name="Nusbaum C."/>
            <person name="Abebe A."/>
            <person name="Abouelleil A."/>
            <person name="Adekoya E."/>
            <person name="Ait-zahra M."/>
            <person name="Allen N."/>
            <person name="Allen T."/>
            <person name="An P."/>
            <person name="Anderson M."/>
            <person name="Anderson S."/>
            <person name="Arachchi H."/>
            <person name="Armbruster J."/>
            <person name="Bachantsang P."/>
            <person name="Baldwin J."/>
            <person name="Barry A."/>
            <person name="Bayul T."/>
            <person name="Blitshsteyn B."/>
            <person name="Bloom T."/>
            <person name="Blye J."/>
            <person name="Boguslavskiy L."/>
            <person name="Borowsky M."/>
            <person name="Boukhgalter B."/>
            <person name="Brunache A."/>
            <person name="Butler J."/>
            <person name="Calixte N."/>
            <person name="Calvo S."/>
            <person name="Camarata J."/>
            <person name="Campo K."/>
            <person name="Chang J."/>
            <person name="Cheshatsang Y."/>
            <person name="Citroen M."/>
            <person name="Collymore A."/>
            <person name="Considine T."/>
            <person name="Cook A."/>
            <person name="Cooke P."/>
            <person name="Corum B."/>
            <person name="Cuomo C."/>
            <person name="David R."/>
            <person name="Dawoe T."/>
            <person name="Degray S."/>
            <person name="Dodge S."/>
            <person name="Dooley K."/>
            <person name="Dorje P."/>
            <person name="Dorjee K."/>
            <person name="Dorris L."/>
            <person name="Duffey N."/>
            <person name="Dupes A."/>
            <person name="Elkins T."/>
            <person name="Engels R."/>
            <person name="Erickson J."/>
            <person name="Farina A."/>
            <person name="Faro S."/>
            <person name="Ferreira P."/>
            <person name="Fischer H."/>
            <person name="Fitzgerald M."/>
            <person name="Foley K."/>
            <person name="Gage D."/>
            <person name="Galagan J."/>
            <person name="Gearin G."/>
            <person name="Gnerre S."/>
            <person name="Gnirke A."/>
            <person name="Goyette A."/>
            <person name="Graham J."/>
            <person name="Grandbois E."/>
            <person name="Gyaltsen K."/>
            <person name="Hafez N."/>
            <person name="Hagopian D."/>
            <person name="Hagos B."/>
            <person name="Hall J."/>
            <person name="Hatcher B."/>
            <person name="Heller A."/>
            <person name="Higgins H."/>
            <person name="Honan T."/>
            <person name="Horn A."/>
            <person name="Houde N."/>
            <person name="Hughes L."/>
            <person name="Hulme W."/>
            <person name="Husby E."/>
            <person name="Iliev I."/>
            <person name="Jaffe D."/>
            <person name="Jones C."/>
            <person name="Kamal M."/>
            <person name="Kamat A."/>
            <person name="Kamvysselis M."/>
            <person name="Karlsson E."/>
            <person name="Kells C."/>
            <person name="Kieu A."/>
            <person name="Kisner P."/>
            <person name="Kodira C."/>
            <person name="Kulbokas E."/>
            <person name="Labutti K."/>
            <person name="Lama D."/>
            <person name="Landers T."/>
            <person name="Leger J."/>
            <person name="Levine S."/>
            <person name="Lewis D."/>
            <person name="Lewis T."/>
            <person name="Lindblad-toh K."/>
            <person name="Liu X."/>
            <person name="Lokyitsang T."/>
            <person name="Lokyitsang Y."/>
            <person name="Lucien O."/>
            <person name="Lui A."/>
            <person name="Ma L.J."/>
            <person name="Mabbitt R."/>
            <person name="Macdonald J."/>
            <person name="Maclean C."/>
            <person name="Major J."/>
            <person name="Manning J."/>
            <person name="Marabella R."/>
            <person name="Maru K."/>
            <person name="Matthews C."/>
            <person name="Mauceli E."/>
            <person name="Mccarthy M."/>
            <person name="Mcdonough S."/>
            <person name="Mcghee T."/>
            <person name="Meldrim J."/>
            <person name="Meneus L."/>
            <person name="Mesirov J."/>
            <person name="Mihalev A."/>
            <person name="Mihova T."/>
            <person name="Mikkelsen T."/>
            <person name="Mlenga V."/>
            <person name="Moru K."/>
            <person name="Mozes J."/>
            <person name="Mulrain L."/>
            <person name="Munson G."/>
            <person name="Naylor J."/>
            <person name="Newes C."/>
            <person name="Nguyen C."/>
            <person name="Nguyen N."/>
            <person name="Nguyen T."/>
            <person name="Nicol R."/>
            <person name="Nielsen C."/>
            <person name="Nizzari M."/>
            <person name="Norbu C."/>
            <person name="Norbu N."/>
            <person name="O'donnell P."/>
            <person name="Okoawo O."/>
            <person name="O'leary S."/>
            <person name="Omotosho B."/>
            <person name="O'neill K."/>
            <person name="Osman S."/>
            <person name="Parker S."/>
            <person name="Perrin D."/>
            <person name="Phunkhang P."/>
            <person name="Piqani B."/>
            <person name="Purcell S."/>
            <person name="Rachupka T."/>
            <person name="Ramasamy U."/>
            <person name="Rameau R."/>
            <person name="Ray V."/>
            <person name="Raymond C."/>
            <person name="Retta R."/>
            <person name="Richardson S."/>
            <person name="Rise C."/>
            <person name="Rodriguez J."/>
            <person name="Rogers J."/>
            <person name="Rogov P."/>
            <person name="Rutman M."/>
            <person name="Schupbach R."/>
            <person name="Seaman C."/>
            <person name="Settipalli S."/>
            <person name="Sharpe T."/>
            <person name="Sheridan J."/>
            <person name="Sherpa N."/>
            <person name="Shi J."/>
            <person name="Smirnov S."/>
            <person name="Smith C."/>
            <person name="Sougnez C."/>
            <person name="Spencer B."/>
            <person name="Stalker J."/>
            <person name="Stange-thomann N."/>
            <person name="Stavropoulos S."/>
            <person name="Stetson K."/>
            <person name="Stone C."/>
            <person name="Stone S."/>
            <person name="Stubbs M."/>
            <person name="Talamas J."/>
            <person name="Tchuinga P."/>
            <person name="Tenzing P."/>
            <person name="Tesfaye S."/>
            <person name="Theodore J."/>
            <person name="Thoulutsang Y."/>
            <person name="Topham K."/>
            <person name="Towey S."/>
            <person name="Tsamla T."/>
            <person name="Tsomo N."/>
            <person name="Vallee D."/>
            <person name="Vassiliev H."/>
            <person name="Venkataraman V."/>
            <person name="Vinson J."/>
            <person name="Vo A."/>
            <person name="Wade C."/>
            <person name="Wang S."/>
            <person name="Wangchuk T."/>
            <person name="Wangdi T."/>
            <person name="Whittaker C."/>
            <person name="Wilkinson J."/>
            <person name="Wu Y."/>
            <person name="Wyman D."/>
            <person name="Yadav S."/>
            <person name="Yang S."/>
            <person name="Yang X."/>
            <person name="Yeager S."/>
            <person name="Yee E."/>
            <person name="Young G."/>
            <person name="Zainoun J."/>
            <person name="Zembeck L."/>
            <person name="Zimmer A."/>
            <person name="Zody M."/>
            <person name="Lander E."/>
        </authorList>
    </citation>
    <scope>NUCLEOTIDE SEQUENCE [LARGE SCALE GENOMIC DNA]</scope>
</reference>
<protein>
    <recommendedName>
        <fullName evidence="2">Sortilin C-terminal domain-containing protein</fullName>
    </recommendedName>
</protein>
<dbReference type="PANTHER" id="PTHR12106:SF23">
    <property type="entry name" value="SORTILIN"/>
    <property type="match status" value="1"/>
</dbReference>